<comment type="catalytic activity">
    <reaction evidence="1">
        <text>chorismate = isochorismate</text>
        <dbReference type="Rhea" id="RHEA:18985"/>
        <dbReference type="ChEBI" id="CHEBI:29748"/>
        <dbReference type="ChEBI" id="CHEBI:29780"/>
        <dbReference type="EC" id="5.4.4.2"/>
    </reaction>
</comment>
<keyword evidence="8" id="KW-1185">Reference proteome</keyword>
<keyword evidence="4 7" id="KW-0413">Isomerase</keyword>
<comment type="similarity">
    <text evidence="2">Belongs to the isochorismate synthase family.</text>
</comment>
<gene>
    <name evidence="7" type="primary">dhbC</name>
    <name evidence="7" type="ORF">NCTC12967_02332</name>
</gene>
<evidence type="ECO:0000256" key="4">
    <source>
        <dbReference type="ARBA" id="ARBA00023235"/>
    </source>
</evidence>
<evidence type="ECO:0000256" key="5">
    <source>
        <dbReference type="ARBA" id="ARBA00041564"/>
    </source>
</evidence>
<dbReference type="Gene3D" id="3.60.120.10">
    <property type="entry name" value="Anthranilate synthase"/>
    <property type="match status" value="1"/>
</dbReference>
<dbReference type="PANTHER" id="PTHR42839">
    <property type="entry name" value="ISOCHORISMATE SYNTHASE ENTC"/>
    <property type="match status" value="1"/>
</dbReference>
<dbReference type="InterPro" id="IPR004561">
    <property type="entry name" value="IsoChor_synthase"/>
</dbReference>
<evidence type="ECO:0000256" key="2">
    <source>
        <dbReference type="ARBA" id="ARBA00005297"/>
    </source>
</evidence>
<dbReference type="NCBIfam" id="TIGR00543">
    <property type="entry name" value="isochor_syn"/>
    <property type="match status" value="1"/>
</dbReference>
<dbReference type="Pfam" id="PF00425">
    <property type="entry name" value="Chorismate_bind"/>
    <property type="match status" value="1"/>
</dbReference>
<organism evidence="7 8">
    <name type="scientific">Arachnia propionica</name>
    <dbReference type="NCBI Taxonomy" id="1750"/>
    <lineage>
        <taxon>Bacteria</taxon>
        <taxon>Bacillati</taxon>
        <taxon>Actinomycetota</taxon>
        <taxon>Actinomycetes</taxon>
        <taxon>Propionibacteriales</taxon>
        <taxon>Propionibacteriaceae</taxon>
        <taxon>Arachnia</taxon>
    </lineage>
</organism>
<dbReference type="InterPro" id="IPR005801">
    <property type="entry name" value="ADC_synthase"/>
</dbReference>
<dbReference type="EC" id="5.4.4.2" evidence="3"/>
<evidence type="ECO:0000256" key="1">
    <source>
        <dbReference type="ARBA" id="ARBA00000799"/>
    </source>
</evidence>
<evidence type="ECO:0000313" key="7">
    <source>
        <dbReference type="EMBL" id="VEH71022.1"/>
    </source>
</evidence>
<dbReference type="AlphaFoldDB" id="A0A448N0X6"/>
<dbReference type="SUPFAM" id="SSF56322">
    <property type="entry name" value="ADC synthase"/>
    <property type="match status" value="1"/>
</dbReference>
<dbReference type="GO" id="GO:0008909">
    <property type="term" value="F:isochorismate synthase activity"/>
    <property type="evidence" value="ECO:0007669"/>
    <property type="project" value="UniProtKB-EC"/>
</dbReference>
<sequence length="478" mass="51530">MGWDTLLTNHPEMPRKSRLTRDDALFFNNVKRSLFATIRLDVPISTIDPSGLREPASAIVPRVSLDFATKRLRATTVAIDDPGDLAHFLTPERATAFLRRGEGFVTLGEVARFETDSPDAADVWWSEVSAHIDHDSELPGAWGTGPLAVGSFAFDPDRSRVRSVLIVPETIIGRRSGQAWMTRISEGRLSLDLPAMGEPVAPPENVRLTPDGLSGPDWVDIVAEAVERIRAHEISKVVLARSLRAVTDGPIDPRHVLRRLLRAYPMAWNYLVDGMVGATPELLVRRDRTLITSRVLAGTVSLDPGHTDPLRRAEQLAGSGKDIAEHEFAVASVAEALEPYCAAMNVPEAPSVLTLPNVMHLATDITGVVEPDISSLALAGALHPSAAVCGTPTFFAGEVIAELESMDRGRYAGPVGWVDSDGDGEWAIALRGGFVNPAHPEEIRLFAGAGIVADSDPQAELAETEAKFKPMLQALGLA</sequence>
<name>A0A448N0X6_9ACTN</name>
<evidence type="ECO:0000313" key="8">
    <source>
        <dbReference type="Proteomes" id="UP000273044"/>
    </source>
</evidence>
<evidence type="ECO:0000259" key="6">
    <source>
        <dbReference type="Pfam" id="PF00425"/>
    </source>
</evidence>
<dbReference type="PANTHER" id="PTHR42839:SF2">
    <property type="entry name" value="ISOCHORISMATE SYNTHASE ENTC"/>
    <property type="match status" value="1"/>
</dbReference>
<accession>A0A448N0X6</accession>
<dbReference type="Proteomes" id="UP000273044">
    <property type="component" value="Chromosome"/>
</dbReference>
<reference evidence="7 8" key="1">
    <citation type="submission" date="2018-12" db="EMBL/GenBank/DDBJ databases">
        <authorList>
            <consortium name="Pathogen Informatics"/>
        </authorList>
    </citation>
    <scope>NUCLEOTIDE SEQUENCE [LARGE SCALE GENOMIC DNA]</scope>
    <source>
        <strain evidence="7 8">NCTC12967</strain>
    </source>
</reference>
<evidence type="ECO:0000256" key="3">
    <source>
        <dbReference type="ARBA" id="ARBA00012824"/>
    </source>
</evidence>
<proteinExistence type="inferred from homology"/>
<protein>
    <recommendedName>
        <fullName evidence="3">isochorismate synthase</fullName>
        <ecNumber evidence="3">5.4.4.2</ecNumber>
    </recommendedName>
    <alternativeName>
        <fullName evidence="5">Isochorismate mutase</fullName>
    </alternativeName>
</protein>
<feature type="domain" description="Chorismate-utilising enzyme C-terminal" evidence="6">
    <location>
        <begin position="217"/>
        <end position="467"/>
    </location>
</feature>
<dbReference type="EMBL" id="LR134406">
    <property type="protein sequence ID" value="VEH71022.1"/>
    <property type="molecule type" value="Genomic_DNA"/>
</dbReference>
<dbReference type="InterPro" id="IPR015890">
    <property type="entry name" value="Chorismate_C"/>
</dbReference>